<reference evidence="4 5" key="1">
    <citation type="submission" date="2019-05" db="EMBL/GenBank/DDBJ databases">
        <authorList>
            <person name="Chen C."/>
        </authorList>
    </citation>
    <scope>NUCLEOTIDE SEQUENCE [LARGE SCALE GENOMIC DNA]</scope>
    <source>
        <strain evidence="4 5">HB172198</strain>
    </source>
</reference>
<evidence type="ECO:0000256" key="1">
    <source>
        <dbReference type="ARBA" id="ARBA00022741"/>
    </source>
</evidence>
<dbReference type="InterPro" id="IPR017871">
    <property type="entry name" value="ABC_transporter-like_CS"/>
</dbReference>
<dbReference type="SUPFAM" id="SSF52540">
    <property type="entry name" value="P-loop containing nucleoside triphosphate hydrolases"/>
    <property type="match status" value="1"/>
</dbReference>
<dbReference type="InterPro" id="IPR003439">
    <property type="entry name" value="ABC_transporter-like_ATP-bd"/>
</dbReference>
<dbReference type="InterPro" id="IPR015854">
    <property type="entry name" value="ABC_transpr_LolD-like"/>
</dbReference>
<dbReference type="PROSITE" id="PS50893">
    <property type="entry name" value="ABC_TRANSPORTER_2"/>
    <property type="match status" value="1"/>
</dbReference>
<feature type="domain" description="ABC transporter" evidence="3">
    <location>
        <begin position="2"/>
        <end position="206"/>
    </location>
</feature>
<dbReference type="GO" id="GO:0005524">
    <property type="term" value="F:ATP binding"/>
    <property type="evidence" value="ECO:0007669"/>
    <property type="project" value="UniProtKB-KW"/>
</dbReference>
<evidence type="ECO:0000313" key="5">
    <source>
        <dbReference type="Proteomes" id="UP000300879"/>
    </source>
</evidence>
<dbReference type="PANTHER" id="PTHR24220">
    <property type="entry name" value="IMPORT ATP-BINDING PROTEIN"/>
    <property type="match status" value="1"/>
</dbReference>
<evidence type="ECO:0000259" key="3">
    <source>
        <dbReference type="PROSITE" id="PS50893"/>
    </source>
</evidence>
<gene>
    <name evidence="4" type="ORF">E6C60_2178</name>
</gene>
<dbReference type="SMART" id="SM00382">
    <property type="entry name" value="AAA"/>
    <property type="match status" value="1"/>
</dbReference>
<dbReference type="InterPro" id="IPR027417">
    <property type="entry name" value="P-loop_NTPase"/>
</dbReference>
<dbReference type="GO" id="GO:0005886">
    <property type="term" value="C:plasma membrane"/>
    <property type="evidence" value="ECO:0007669"/>
    <property type="project" value="TreeGrafter"/>
</dbReference>
<dbReference type="AlphaFoldDB" id="A0A4P8XJQ7"/>
<keyword evidence="5" id="KW-1185">Reference proteome</keyword>
<dbReference type="Proteomes" id="UP000300879">
    <property type="component" value="Chromosome"/>
</dbReference>
<dbReference type="Gene3D" id="3.40.50.300">
    <property type="entry name" value="P-loop containing nucleotide triphosphate hydrolases"/>
    <property type="match status" value="1"/>
</dbReference>
<keyword evidence="2 4" id="KW-0067">ATP-binding</keyword>
<organism evidence="4 5">
    <name type="scientific">Paenibacillus algicola</name>
    <dbReference type="NCBI Taxonomy" id="2565926"/>
    <lineage>
        <taxon>Bacteria</taxon>
        <taxon>Bacillati</taxon>
        <taxon>Bacillota</taxon>
        <taxon>Bacilli</taxon>
        <taxon>Bacillales</taxon>
        <taxon>Paenibacillaceae</taxon>
        <taxon>Paenibacillus</taxon>
    </lineage>
</organism>
<dbReference type="PANTHER" id="PTHR24220:SF86">
    <property type="entry name" value="ABC TRANSPORTER ABCH.1"/>
    <property type="match status" value="1"/>
</dbReference>
<dbReference type="EMBL" id="CP040396">
    <property type="protein sequence ID" value="QCT02892.1"/>
    <property type="molecule type" value="Genomic_DNA"/>
</dbReference>
<dbReference type="PROSITE" id="PS00211">
    <property type="entry name" value="ABC_TRANSPORTER_1"/>
    <property type="match status" value="1"/>
</dbReference>
<name>A0A4P8XJQ7_9BACL</name>
<dbReference type="KEGG" id="palo:E6C60_2178"/>
<proteinExistence type="predicted"/>
<evidence type="ECO:0000256" key="2">
    <source>
        <dbReference type="ARBA" id="ARBA00022840"/>
    </source>
</evidence>
<keyword evidence="1" id="KW-0547">Nucleotide-binding</keyword>
<protein>
    <submittedName>
        <fullName evidence="4">ABC transporter, ATP-binding protein</fullName>
    </submittedName>
</protein>
<dbReference type="OrthoDB" id="9791546at2"/>
<sequence>MISIRNLNKSFGGKTLFSNFNMEIQAQDFVIISGPSGCGKTTLLNMIGAIESVESGIIEVDGVDISKKNNQLQYFRTKVGFLFQNFALVDHKTVRNNLLMIRKNSRSNLSIEEALQKVGLEDKLNSKVYTLSGGEQQRVALARLMLKKCDVILADEPTGSLDHNNAKTVLAILKEFNQQGKTIVLVTHDEKIIHQGNKVVSLSENK</sequence>
<dbReference type="Pfam" id="PF00005">
    <property type="entry name" value="ABC_tran"/>
    <property type="match status" value="1"/>
</dbReference>
<dbReference type="RefSeq" id="WP_138225853.1">
    <property type="nucleotide sequence ID" value="NZ_CP040396.1"/>
</dbReference>
<dbReference type="GO" id="GO:0016887">
    <property type="term" value="F:ATP hydrolysis activity"/>
    <property type="evidence" value="ECO:0007669"/>
    <property type="project" value="InterPro"/>
</dbReference>
<evidence type="ECO:0000313" key="4">
    <source>
        <dbReference type="EMBL" id="QCT02892.1"/>
    </source>
</evidence>
<dbReference type="GO" id="GO:0022857">
    <property type="term" value="F:transmembrane transporter activity"/>
    <property type="evidence" value="ECO:0007669"/>
    <property type="project" value="TreeGrafter"/>
</dbReference>
<dbReference type="InterPro" id="IPR003593">
    <property type="entry name" value="AAA+_ATPase"/>
</dbReference>
<accession>A0A4P8XJQ7</accession>